<evidence type="ECO:0000313" key="4">
    <source>
        <dbReference type="Proteomes" id="UP000315010"/>
    </source>
</evidence>
<dbReference type="InterPro" id="IPR051702">
    <property type="entry name" value="SH3_domain_YSC84-like"/>
</dbReference>
<dbReference type="OrthoDB" id="9782434at2"/>
<organism evidence="3 4">
    <name type="scientific">Novipirellula herctigrandis</name>
    <dbReference type="NCBI Taxonomy" id="2527986"/>
    <lineage>
        <taxon>Bacteria</taxon>
        <taxon>Pseudomonadati</taxon>
        <taxon>Planctomycetota</taxon>
        <taxon>Planctomycetia</taxon>
        <taxon>Pirellulales</taxon>
        <taxon>Pirellulaceae</taxon>
        <taxon>Novipirellula</taxon>
    </lineage>
</organism>
<comment type="caution">
    <text evidence="3">The sequence shown here is derived from an EMBL/GenBank/DDBJ whole genome shotgun (WGS) entry which is preliminary data.</text>
</comment>
<dbReference type="RefSeq" id="WP_146400962.1">
    <property type="nucleotide sequence ID" value="NZ_SJPJ01000001.1"/>
</dbReference>
<evidence type="ECO:0000313" key="3">
    <source>
        <dbReference type="EMBL" id="TWT83664.1"/>
    </source>
</evidence>
<feature type="signal peptide" evidence="1">
    <location>
        <begin position="1"/>
        <end position="25"/>
    </location>
</feature>
<evidence type="ECO:0000256" key="1">
    <source>
        <dbReference type="SAM" id="SignalP"/>
    </source>
</evidence>
<dbReference type="Pfam" id="PF04366">
    <property type="entry name" value="Ysc84"/>
    <property type="match status" value="1"/>
</dbReference>
<keyword evidence="1" id="KW-0732">Signal</keyword>
<dbReference type="GO" id="GO:0035091">
    <property type="term" value="F:phosphatidylinositol binding"/>
    <property type="evidence" value="ECO:0007669"/>
    <property type="project" value="TreeGrafter"/>
</dbReference>
<protein>
    <recommendedName>
        <fullName evidence="2">Ysc84 actin-binding domain-containing protein</fullName>
    </recommendedName>
</protein>
<dbReference type="Proteomes" id="UP000315010">
    <property type="component" value="Unassembled WGS sequence"/>
</dbReference>
<evidence type="ECO:0000259" key="2">
    <source>
        <dbReference type="Pfam" id="PF04366"/>
    </source>
</evidence>
<dbReference type="CDD" id="cd11524">
    <property type="entry name" value="SYLF"/>
    <property type="match status" value="1"/>
</dbReference>
<name>A0A5C5Z8M7_9BACT</name>
<feature type="domain" description="Ysc84 actin-binding" evidence="2">
    <location>
        <begin position="105"/>
        <end position="198"/>
    </location>
</feature>
<reference evidence="3 4" key="1">
    <citation type="submission" date="2019-02" db="EMBL/GenBank/DDBJ databases">
        <title>Deep-cultivation of Planctomycetes and their phenomic and genomic characterization uncovers novel biology.</title>
        <authorList>
            <person name="Wiegand S."/>
            <person name="Jogler M."/>
            <person name="Boedeker C."/>
            <person name="Pinto D."/>
            <person name="Vollmers J."/>
            <person name="Rivas-Marin E."/>
            <person name="Kohn T."/>
            <person name="Peeters S.H."/>
            <person name="Heuer A."/>
            <person name="Rast P."/>
            <person name="Oberbeckmann S."/>
            <person name="Bunk B."/>
            <person name="Jeske O."/>
            <person name="Meyerdierks A."/>
            <person name="Storesund J.E."/>
            <person name="Kallscheuer N."/>
            <person name="Luecker S."/>
            <person name="Lage O.M."/>
            <person name="Pohl T."/>
            <person name="Merkel B.J."/>
            <person name="Hornburger P."/>
            <person name="Mueller R.-W."/>
            <person name="Bruemmer F."/>
            <person name="Labrenz M."/>
            <person name="Spormann A.M."/>
            <person name="Op Den Camp H."/>
            <person name="Overmann J."/>
            <person name="Amann R."/>
            <person name="Jetten M.S.M."/>
            <person name="Mascher T."/>
            <person name="Medema M.H."/>
            <person name="Devos D.P."/>
            <person name="Kaster A.-K."/>
            <person name="Ovreas L."/>
            <person name="Rohde M."/>
            <person name="Galperin M.Y."/>
            <person name="Jogler C."/>
        </authorList>
    </citation>
    <scope>NUCLEOTIDE SEQUENCE [LARGE SCALE GENOMIC DNA]</scope>
    <source>
        <strain evidence="3 4">CA13</strain>
    </source>
</reference>
<keyword evidence="4" id="KW-1185">Reference proteome</keyword>
<dbReference type="PANTHER" id="PTHR15629:SF2">
    <property type="entry name" value="SH3 DOMAIN-CONTAINING YSC84-LIKE PROTEIN 1"/>
    <property type="match status" value="1"/>
</dbReference>
<feature type="chain" id="PRO_5022777435" description="Ysc84 actin-binding domain-containing protein" evidence="1">
    <location>
        <begin position="26"/>
        <end position="352"/>
    </location>
</feature>
<gene>
    <name evidence="3" type="ORF">CA13_51310</name>
</gene>
<accession>A0A5C5Z8M7</accession>
<dbReference type="AlphaFoldDB" id="A0A5C5Z8M7"/>
<dbReference type="EMBL" id="SJPJ01000001">
    <property type="protein sequence ID" value="TWT83664.1"/>
    <property type="molecule type" value="Genomic_DNA"/>
</dbReference>
<dbReference type="InterPro" id="IPR007461">
    <property type="entry name" value="Ysc84_actin-binding"/>
</dbReference>
<dbReference type="PANTHER" id="PTHR15629">
    <property type="entry name" value="SH3YL1 PROTEIN"/>
    <property type="match status" value="1"/>
</dbReference>
<proteinExistence type="predicted"/>
<sequence precursor="true">MIRHAYLIAVFITAFSILISPTANAQSALNEEQIVQASSAILTATMATPGNRIPQAMLTNASGVAIIPNVVKGSFIVGARHGRGLLFVREADGIWHAPVFITLTGGNVGWQVGVQSSDIILVFKTPRSIQGLLSGKLTLGGDASAAAGPLGRQTGIATDGQLQAEIYTYSRSRGLFAGVSLDGSMVQVDQFATSAYYPIPSAGQPVVVPPSALKLTSDVAAYASGGVPDPTSSVAQQTPLPLHTELAQQNSASEADVLRSQLTQLAPELYRLLDDQWKNYLALPSSMFLGTTHPNPQEIQTVVEHFDRVSADPRFASLTTRPEFQSIDGLLKHYYQSLTASGSFIQLPPPPQ</sequence>